<organism evidence="8 9">
    <name type="scientific">Orchesella cincta</name>
    <name type="common">Springtail</name>
    <name type="synonym">Podura cincta</name>
    <dbReference type="NCBI Taxonomy" id="48709"/>
    <lineage>
        <taxon>Eukaryota</taxon>
        <taxon>Metazoa</taxon>
        <taxon>Ecdysozoa</taxon>
        <taxon>Arthropoda</taxon>
        <taxon>Hexapoda</taxon>
        <taxon>Collembola</taxon>
        <taxon>Entomobryomorpha</taxon>
        <taxon>Entomobryoidea</taxon>
        <taxon>Orchesellidae</taxon>
        <taxon>Orchesellinae</taxon>
        <taxon>Orchesella</taxon>
    </lineage>
</organism>
<sequence length="197" mass="21943">MAAAFGNRRFSDAGTALYELLELEKGANQDDIKRSYRRLALRFHPDKNPDDNTAADKFKDINKAHKILSDPTKKRIYDEHGSLGLHIAESFGEENVKYYFIFSSWWCKALFGVSCILTGCYCCCCLCCCCNCCCGRCAPKIDEDDIPNAEDLAAEEEADNKDGGASAGSPITAQPQPQLHQRKLSHRMVTVTLVPHQ</sequence>
<dbReference type="PANTHER" id="PTHR44027:SF7">
    <property type="entry name" value="DNAJ HOMOLOG SUBFAMILY C MEMBER 5 HOMOLOG"/>
    <property type="match status" value="1"/>
</dbReference>
<evidence type="ECO:0000259" key="7">
    <source>
        <dbReference type="PROSITE" id="PS50076"/>
    </source>
</evidence>
<feature type="compositionally biased region" description="Polar residues" evidence="6">
    <location>
        <begin position="169"/>
        <end position="179"/>
    </location>
</feature>
<keyword evidence="3" id="KW-0564">Palmitate</keyword>
<keyword evidence="4" id="KW-0143">Chaperone</keyword>
<gene>
    <name evidence="8" type="ORF">Ocin01_00042</name>
</gene>
<dbReference type="SUPFAM" id="SSF46565">
    <property type="entry name" value="Chaperone J-domain"/>
    <property type="match status" value="1"/>
</dbReference>
<name>A0A1D2NMX4_ORCCI</name>
<evidence type="ECO:0000256" key="3">
    <source>
        <dbReference type="ARBA" id="ARBA00023139"/>
    </source>
</evidence>
<comment type="subcellular location">
    <subcellularLocation>
        <location evidence="1">Membrane</location>
        <topology evidence="1">Lipid-anchor</topology>
    </subcellularLocation>
</comment>
<evidence type="ECO:0000256" key="5">
    <source>
        <dbReference type="ARBA" id="ARBA00023288"/>
    </source>
</evidence>
<dbReference type="Pfam" id="PF00226">
    <property type="entry name" value="DnaJ"/>
    <property type="match status" value="1"/>
</dbReference>
<evidence type="ECO:0000256" key="6">
    <source>
        <dbReference type="SAM" id="MobiDB-lite"/>
    </source>
</evidence>
<dbReference type="InterPro" id="IPR001623">
    <property type="entry name" value="DnaJ_domain"/>
</dbReference>
<dbReference type="STRING" id="48709.A0A1D2NMX4"/>
<dbReference type="EMBL" id="LJIJ01000001">
    <property type="protein sequence ID" value="ODN06633.1"/>
    <property type="molecule type" value="Genomic_DNA"/>
</dbReference>
<dbReference type="InterPro" id="IPR036869">
    <property type="entry name" value="J_dom_sf"/>
</dbReference>
<dbReference type="AlphaFoldDB" id="A0A1D2NMX4"/>
<dbReference type="GO" id="GO:0016020">
    <property type="term" value="C:membrane"/>
    <property type="evidence" value="ECO:0007669"/>
    <property type="project" value="UniProtKB-SubCell"/>
</dbReference>
<evidence type="ECO:0000256" key="1">
    <source>
        <dbReference type="ARBA" id="ARBA00004635"/>
    </source>
</evidence>
<dbReference type="GO" id="GO:0005737">
    <property type="term" value="C:cytoplasm"/>
    <property type="evidence" value="ECO:0007669"/>
    <property type="project" value="UniProtKB-ARBA"/>
</dbReference>
<dbReference type="SMART" id="SM00271">
    <property type="entry name" value="DnaJ"/>
    <property type="match status" value="1"/>
</dbReference>
<comment type="caution">
    <text evidence="8">The sequence shown here is derived from an EMBL/GenBank/DDBJ whole genome shotgun (WGS) entry which is preliminary data.</text>
</comment>
<dbReference type="CDD" id="cd06257">
    <property type="entry name" value="DnaJ"/>
    <property type="match status" value="1"/>
</dbReference>
<evidence type="ECO:0000256" key="4">
    <source>
        <dbReference type="ARBA" id="ARBA00023186"/>
    </source>
</evidence>
<dbReference type="Gene3D" id="1.10.287.110">
    <property type="entry name" value="DnaJ domain"/>
    <property type="match status" value="1"/>
</dbReference>
<feature type="region of interest" description="Disordered" evidence="6">
    <location>
        <begin position="154"/>
        <end position="184"/>
    </location>
</feature>
<dbReference type="PROSITE" id="PS50076">
    <property type="entry name" value="DNAJ_2"/>
    <property type="match status" value="1"/>
</dbReference>
<protein>
    <submittedName>
        <fullName evidence="8">DnaJ subfamily C member 5B</fullName>
    </submittedName>
</protein>
<evidence type="ECO:0000256" key="2">
    <source>
        <dbReference type="ARBA" id="ARBA00023136"/>
    </source>
</evidence>
<dbReference type="PRINTS" id="PR00625">
    <property type="entry name" value="JDOMAIN"/>
</dbReference>
<keyword evidence="5" id="KW-0449">Lipoprotein</keyword>
<dbReference type="InterPro" id="IPR051434">
    <property type="entry name" value="DnaJ_C_subfamily_member5"/>
</dbReference>
<keyword evidence="2" id="KW-0472">Membrane</keyword>
<dbReference type="OMA" id="CKALVIC"/>
<feature type="domain" description="J" evidence="7">
    <location>
        <begin position="16"/>
        <end position="81"/>
    </location>
</feature>
<proteinExistence type="predicted"/>
<dbReference type="Proteomes" id="UP000094527">
    <property type="component" value="Unassembled WGS sequence"/>
</dbReference>
<keyword evidence="9" id="KW-1185">Reference proteome</keyword>
<accession>A0A1D2NMX4</accession>
<dbReference type="OrthoDB" id="445556at2759"/>
<evidence type="ECO:0000313" key="8">
    <source>
        <dbReference type="EMBL" id="ODN06633.1"/>
    </source>
</evidence>
<reference evidence="8 9" key="1">
    <citation type="journal article" date="2016" name="Genome Biol. Evol.">
        <title>Gene Family Evolution Reflects Adaptation to Soil Environmental Stressors in the Genome of the Collembolan Orchesella cincta.</title>
        <authorList>
            <person name="Faddeeva-Vakhrusheva A."/>
            <person name="Derks M.F."/>
            <person name="Anvar S.Y."/>
            <person name="Agamennone V."/>
            <person name="Suring W."/>
            <person name="Smit S."/>
            <person name="van Straalen N.M."/>
            <person name="Roelofs D."/>
        </authorList>
    </citation>
    <scope>NUCLEOTIDE SEQUENCE [LARGE SCALE GENOMIC DNA]</scope>
    <source>
        <tissue evidence="8">Mixed pool</tissue>
    </source>
</reference>
<dbReference type="PANTHER" id="PTHR44027">
    <property type="entry name" value="DNAJ HOMOLOG SUBFAMILY C MEMBER 5 HOMOLOG"/>
    <property type="match status" value="1"/>
</dbReference>
<evidence type="ECO:0000313" key="9">
    <source>
        <dbReference type="Proteomes" id="UP000094527"/>
    </source>
</evidence>